<dbReference type="PANTHER" id="PTHR11608:SF0">
    <property type="entry name" value="BIFUNCTIONAL PROTEIN PYRR"/>
    <property type="match status" value="1"/>
</dbReference>
<keyword evidence="2 4" id="KW-0805">Transcription regulation</keyword>
<dbReference type="GO" id="GO:0016757">
    <property type="term" value="F:glycosyltransferase activity"/>
    <property type="evidence" value="ECO:0007669"/>
    <property type="project" value="UniProtKB-KW"/>
</dbReference>
<dbReference type="InterPro" id="IPR000836">
    <property type="entry name" value="PRTase_dom"/>
</dbReference>
<evidence type="ECO:0000256" key="2">
    <source>
        <dbReference type="ARBA" id="ARBA00023015"/>
    </source>
</evidence>
<dbReference type="EC" id="2.4.2.9" evidence="4"/>
<proteinExistence type="inferred from homology"/>
<evidence type="ECO:0000256" key="5">
    <source>
        <dbReference type="SAM" id="MobiDB-lite"/>
    </source>
</evidence>
<dbReference type="Gene3D" id="3.40.50.2020">
    <property type="match status" value="1"/>
</dbReference>
<keyword evidence="3 4" id="KW-0804">Transcription</keyword>
<keyword evidence="4" id="KW-0808">Transferase</keyword>
<reference evidence="7 8" key="1">
    <citation type="journal article" date="2019" name="Int. J. Syst. Evol. Microbiol.">
        <title>The Global Catalogue of Microorganisms (GCM) 10K type strain sequencing project: providing services to taxonomists for standard genome sequencing and annotation.</title>
        <authorList>
            <consortium name="The Broad Institute Genomics Platform"/>
            <consortium name="The Broad Institute Genome Sequencing Center for Infectious Disease"/>
            <person name="Wu L."/>
            <person name="Ma J."/>
        </authorList>
    </citation>
    <scope>NUCLEOTIDE SEQUENCE [LARGE SCALE GENOMIC DNA]</scope>
    <source>
        <strain evidence="7 8">JCM 15589</strain>
    </source>
</reference>
<dbReference type="InterPro" id="IPR029057">
    <property type="entry name" value="PRTase-like"/>
</dbReference>
<dbReference type="EMBL" id="BAAAPM010000008">
    <property type="protein sequence ID" value="GAA1736379.1"/>
    <property type="molecule type" value="Genomic_DNA"/>
</dbReference>
<feature type="region of interest" description="Disordered" evidence="5">
    <location>
        <begin position="1"/>
        <end position="37"/>
    </location>
</feature>
<feature type="compositionally biased region" description="Low complexity" evidence="5">
    <location>
        <begin position="12"/>
        <end position="22"/>
    </location>
</feature>
<dbReference type="InterPro" id="IPR050137">
    <property type="entry name" value="PyrR_bifunctional"/>
</dbReference>
<dbReference type="Proteomes" id="UP001501138">
    <property type="component" value="Unassembled WGS sequence"/>
</dbReference>
<feature type="short sequence motif" description="PRPP-binding" evidence="4">
    <location>
        <begin position="132"/>
        <end position="144"/>
    </location>
</feature>
<dbReference type="CDD" id="cd06223">
    <property type="entry name" value="PRTases_typeI"/>
    <property type="match status" value="1"/>
</dbReference>
<evidence type="ECO:0000256" key="4">
    <source>
        <dbReference type="HAMAP-Rule" id="MF_01219"/>
    </source>
</evidence>
<evidence type="ECO:0000313" key="8">
    <source>
        <dbReference type="Proteomes" id="UP001501138"/>
    </source>
</evidence>
<comment type="similarity">
    <text evidence="1 4">Belongs to the purine/pyrimidine phosphoribosyltransferase family. PyrR subfamily.</text>
</comment>
<comment type="function">
    <text evidence="4">Also displays a weak uracil phosphoribosyltransferase activity which is not physiologically significant.</text>
</comment>
<dbReference type="HAMAP" id="MF_01219">
    <property type="entry name" value="PyrR"/>
    <property type="match status" value="1"/>
</dbReference>
<evidence type="ECO:0000313" key="7">
    <source>
        <dbReference type="EMBL" id="GAA1736379.1"/>
    </source>
</evidence>
<dbReference type="SUPFAM" id="SSF53271">
    <property type="entry name" value="PRTase-like"/>
    <property type="match status" value="1"/>
</dbReference>
<gene>
    <name evidence="4 7" type="primary">pyrR</name>
    <name evidence="7" type="ORF">GCM10009809_34500</name>
</gene>
<dbReference type="NCBIfam" id="NF003549">
    <property type="entry name" value="PRK05205.1-5"/>
    <property type="match status" value="1"/>
</dbReference>
<sequence>MHAGTGMPGTPDSSAAADAQSSGNGGIPHDSDDGTTVLGASDVARALTRIAHEIVERAKGAQDVVLLGIPTRGVTLAARLATRLAAIDPVFDPARDVGELDVTMYRDDLRRQPTRAVGPTRLPEAGIEGKTVVLVDDVLFSGRTIRAALDAIGDLGRPRAVRLACLVDRGHRELPIRPDFVGKNLPTATSERVRVRLAEVDGGEDAVLISGRAVVDHADDRASDTGRGTR</sequence>
<accession>A0ABN2JRE8</accession>
<keyword evidence="8" id="KW-1185">Reference proteome</keyword>
<evidence type="ECO:0000259" key="6">
    <source>
        <dbReference type="Pfam" id="PF00156"/>
    </source>
</evidence>
<dbReference type="InterPro" id="IPR023050">
    <property type="entry name" value="PyrR"/>
</dbReference>
<organism evidence="7 8">
    <name type="scientific">Isoptericola hypogeus</name>
    <dbReference type="NCBI Taxonomy" id="300179"/>
    <lineage>
        <taxon>Bacteria</taxon>
        <taxon>Bacillati</taxon>
        <taxon>Actinomycetota</taxon>
        <taxon>Actinomycetes</taxon>
        <taxon>Micrococcales</taxon>
        <taxon>Promicromonosporaceae</taxon>
        <taxon>Isoptericola</taxon>
    </lineage>
</organism>
<name>A0ABN2JRE8_9MICO</name>
<dbReference type="PANTHER" id="PTHR11608">
    <property type="entry name" value="BIFUNCTIONAL PROTEIN PYRR"/>
    <property type="match status" value="1"/>
</dbReference>
<comment type="caution">
    <text evidence="7">The sequence shown here is derived from an EMBL/GenBank/DDBJ whole genome shotgun (WGS) entry which is preliminary data.</text>
</comment>
<evidence type="ECO:0000256" key="1">
    <source>
        <dbReference type="ARBA" id="ARBA00005565"/>
    </source>
</evidence>
<comment type="catalytic activity">
    <reaction evidence="4">
        <text>UMP + diphosphate = 5-phospho-alpha-D-ribose 1-diphosphate + uracil</text>
        <dbReference type="Rhea" id="RHEA:13017"/>
        <dbReference type="ChEBI" id="CHEBI:17568"/>
        <dbReference type="ChEBI" id="CHEBI:33019"/>
        <dbReference type="ChEBI" id="CHEBI:57865"/>
        <dbReference type="ChEBI" id="CHEBI:58017"/>
        <dbReference type="EC" id="2.4.2.9"/>
    </reaction>
</comment>
<feature type="domain" description="Phosphoribosyltransferase" evidence="6">
    <location>
        <begin position="43"/>
        <end position="179"/>
    </location>
</feature>
<comment type="function">
    <text evidence="4">Regulates the transcription of the pyrimidine nucleotide (pyr) operon in response to exogenous pyrimidines.</text>
</comment>
<keyword evidence="4 7" id="KW-0328">Glycosyltransferase</keyword>
<evidence type="ECO:0000256" key="3">
    <source>
        <dbReference type="ARBA" id="ARBA00023163"/>
    </source>
</evidence>
<dbReference type="NCBIfam" id="NF003547">
    <property type="entry name" value="PRK05205.1-3"/>
    <property type="match status" value="1"/>
</dbReference>
<protein>
    <recommendedName>
        <fullName evidence="4">Bifunctional protein PyrR</fullName>
    </recommendedName>
    <domain>
        <recommendedName>
            <fullName evidence="4">Pyrimidine operon regulatory protein</fullName>
        </recommendedName>
    </domain>
    <domain>
        <recommendedName>
            <fullName evidence="4">Uracil phosphoribosyltransferase</fullName>
            <shortName evidence="4">UPRTase</shortName>
            <ecNumber evidence="4">2.4.2.9</ecNumber>
        </recommendedName>
    </domain>
</protein>
<dbReference type="Pfam" id="PF00156">
    <property type="entry name" value="Pribosyltran"/>
    <property type="match status" value="1"/>
</dbReference>